<evidence type="ECO:0000313" key="1">
    <source>
        <dbReference type="EMBL" id="CAF4783691.1"/>
    </source>
</evidence>
<feature type="non-terminal residue" evidence="1">
    <location>
        <position position="1"/>
    </location>
</feature>
<reference evidence="1" key="1">
    <citation type="submission" date="2021-02" db="EMBL/GenBank/DDBJ databases">
        <authorList>
            <person name="Nowell W R."/>
        </authorList>
    </citation>
    <scope>NUCLEOTIDE SEQUENCE</scope>
</reference>
<proteinExistence type="predicted"/>
<dbReference type="AlphaFoldDB" id="A0A8S3BIW0"/>
<accession>A0A8S3BIW0</accession>
<sequence length="158" mass="18189">MFQIDLVDSEHQERCTEEIIHSRTDYLDRAENIQLMDRIDVIVSDALNFSNEQERPQALEVPDDETKRSTREQALFSLNSSPVSKRLLRELEQQRLLNTCESKAPMFIVESSLFAKDSGSLEPILIIGRLLPRSDIFNQATYRVEILIPTGYLFVASE</sequence>
<dbReference type="Proteomes" id="UP000676336">
    <property type="component" value="Unassembled WGS sequence"/>
</dbReference>
<comment type="caution">
    <text evidence="1">The sequence shown here is derived from an EMBL/GenBank/DDBJ whole genome shotgun (WGS) entry which is preliminary data.</text>
</comment>
<dbReference type="EMBL" id="CAJOBI010144552">
    <property type="protein sequence ID" value="CAF4783691.1"/>
    <property type="molecule type" value="Genomic_DNA"/>
</dbReference>
<gene>
    <name evidence="1" type="ORF">SMN809_LOCUS46456</name>
</gene>
<organism evidence="1 2">
    <name type="scientific">Rotaria magnacalcarata</name>
    <dbReference type="NCBI Taxonomy" id="392030"/>
    <lineage>
        <taxon>Eukaryota</taxon>
        <taxon>Metazoa</taxon>
        <taxon>Spiralia</taxon>
        <taxon>Gnathifera</taxon>
        <taxon>Rotifera</taxon>
        <taxon>Eurotatoria</taxon>
        <taxon>Bdelloidea</taxon>
        <taxon>Philodinida</taxon>
        <taxon>Philodinidae</taxon>
        <taxon>Rotaria</taxon>
    </lineage>
</organism>
<evidence type="ECO:0000313" key="2">
    <source>
        <dbReference type="Proteomes" id="UP000676336"/>
    </source>
</evidence>
<name>A0A8S3BIW0_9BILA</name>
<protein>
    <submittedName>
        <fullName evidence="1">Uncharacterized protein</fullName>
    </submittedName>
</protein>